<evidence type="ECO:0000313" key="3">
    <source>
        <dbReference type="Proteomes" id="UP001157167"/>
    </source>
</evidence>
<reference evidence="3" key="1">
    <citation type="journal article" date="2019" name="Int. J. Syst. Evol. Microbiol.">
        <title>The Global Catalogue of Microorganisms (GCM) 10K type strain sequencing project: providing services to taxonomists for standard genome sequencing and annotation.</title>
        <authorList>
            <consortium name="The Broad Institute Genomics Platform"/>
            <consortium name="The Broad Institute Genome Sequencing Center for Infectious Disease"/>
            <person name="Wu L."/>
            <person name="Ma J."/>
        </authorList>
    </citation>
    <scope>NUCLEOTIDE SEQUENCE [LARGE SCALE GENOMIC DNA]</scope>
    <source>
        <strain evidence="3">NBRC 102407</strain>
    </source>
</reference>
<evidence type="ECO:0000256" key="1">
    <source>
        <dbReference type="SAM" id="MobiDB-lite"/>
    </source>
</evidence>
<keyword evidence="3" id="KW-1185">Reference proteome</keyword>
<proteinExistence type="predicted"/>
<evidence type="ECO:0000313" key="2">
    <source>
        <dbReference type="EMBL" id="GLT23974.1"/>
    </source>
</evidence>
<dbReference type="Proteomes" id="UP001157167">
    <property type="component" value="Unassembled WGS sequence"/>
</dbReference>
<feature type="region of interest" description="Disordered" evidence="1">
    <location>
        <begin position="114"/>
        <end position="169"/>
    </location>
</feature>
<comment type="caution">
    <text evidence="2">The sequence shown here is derived from an EMBL/GenBank/DDBJ whole genome shotgun (WGS) entry which is preliminary data.</text>
</comment>
<gene>
    <name evidence="2" type="ORF">GCM10007933_34450</name>
</gene>
<feature type="compositionally biased region" description="Basic and acidic residues" evidence="1">
    <location>
        <begin position="114"/>
        <end position="157"/>
    </location>
</feature>
<name>A0ABQ6FG26_9RHOO</name>
<organism evidence="2 3">
    <name type="scientific">Zoogloea oryzae</name>
    <dbReference type="NCBI Taxonomy" id="310767"/>
    <lineage>
        <taxon>Bacteria</taxon>
        <taxon>Pseudomonadati</taxon>
        <taxon>Pseudomonadota</taxon>
        <taxon>Betaproteobacteria</taxon>
        <taxon>Rhodocyclales</taxon>
        <taxon>Zoogloeaceae</taxon>
        <taxon>Zoogloea</taxon>
    </lineage>
</organism>
<sequence>MSAALLAAAAQGAMATDVGVSIGIGDPNFYGRIDIGNFPRPVLMYPNPVVIRPAPYAAAPLYLRVPPGHARDWRRYCGRYDACGVPVYFVQDGWYRNVYAPRYRAEYGGHYDRRDDRRDDRFDDRRDRRDDRFDDRRDRREDRRDDRRAERFDERGGPGHGHGHGRGRD</sequence>
<accession>A0ABQ6FG26</accession>
<dbReference type="EMBL" id="BSPX01000067">
    <property type="protein sequence ID" value="GLT23974.1"/>
    <property type="molecule type" value="Genomic_DNA"/>
</dbReference>
<protein>
    <submittedName>
        <fullName evidence="2">Uncharacterized protein</fullName>
    </submittedName>
</protein>